<dbReference type="EMBL" id="LAJF01000036">
    <property type="protein sequence ID" value="KKB86486.1"/>
    <property type="molecule type" value="Genomic_DNA"/>
</dbReference>
<keyword evidence="4" id="KW-1185">Reference proteome</keyword>
<evidence type="ECO:0000313" key="4">
    <source>
        <dbReference type="Proteomes" id="UP000033608"/>
    </source>
</evidence>
<dbReference type="InterPro" id="IPR018873">
    <property type="entry name" value="KilA-N_DNA-bd_domain"/>
</dbReference>
<dbReference type="RefSeq" id="WP_046133815.1">
    <property type="nucleotide sequence ID" value="NZ_LAJF01000036.1"/>
</dbReference>
<reference evidence="3 4" key="1">
    <citation type="submission" date="2015-03" db="EMBL/GenBank/DDBJ databases">
        <authorList>
            <person name="Hassan Y.I."/>
            <person name="Lepp D."/>
            <person name="Zhou T."/>
        </authorList>
    </citation>
    <scope>NUCLEOTIDE SEQUENCE [LARGE SCALE GENOMIC DNA]</scope>
    <source>
        <strain evidence="3 4">DSM 17137</strain>
    </source>
</reference>
<dbReference type="Pfam" id="PF10543">
    <property type="entry name" value="ORF6N"/>
    <property type="match status" value="1"/>
</dbReference>
<evidence type="ECO:0000313" key="3">
    <source>
        <dbReference type="EMBL" id="KKB86486.1"/>
    </source>
</evidence>
<dbReference type="OrthoDB" id="7225519at2"/>
<protein>
    <recommendedName>
        <fullName evidence="2">KilA-N DNA-binding domain-containing protein</fullName>
    </recommendedName>
</protein>
<feature type="domain" description="KilA-N DNA-binding" evidence="2">
    <location>
        <begin position="25"/>
        <end position="108"/>
    </location>
</feature>
<accession>A0A0F5LW13</accession>
<name>A0A0F5LW13_9HYPH</name>
<evidence type="ECO:0000259" key="2">
    <source>
        <dbReference type="Pfam" id="PF10543"/>
    </source>
</evidence>
<evidence type="ECO:0000256" key="1">
    <source>
        <dbReference type="SAM" id="MobiDB-lite"/>
    </source>
</evidence>
<gene>
    <name evidence="3" type="ORF">VW29_02735</name>
</gene>
<dbReference type="Proteomes" id="UP000033608">
    <property type="component" value="Unassembled WGS sequence"/>
</dbReference>
<comment type="caution">
    <text evidence="3">The sequence shown here is derived from an EMBL/GenBank/DDBJ whole genome shotgun (WGS) entry which is preliminary data.</text>
</comment>
<sequence length="284" mass="31080">MHEHNASRAQGLPAQIGNVPDGDPIGYKGQPVMTTELMAKSFGAGIKQISDNFANNSARFVEGVHFHKVHGPALKALKNEPDYIGLVGKTASHLLLWTERGVARHAKILDTDTAWEIFEQLEDTYFSVKAGLSLLKRSAQLREVEQVFSITARMAKLAGLKDNAAILSAALATKRETGTDPLEIVGRTHLPAPANLAMINPKTIGDRLGGRSAQDVNKDLIHHGFQRSFRDDKRALHYEPTEKGVTAGGQMMDTGKKQGGRMIQQLLWPSSIVETLRRLIFGGM</sequence>
<organism evidence="3 4">
    <name type="scientific">Devosia limi DSM 17137</name>
    <dbReference type="NCBI Taxonomy" id="1121477"/>
    <lineage>
        <taxon>Bacteria</taxon>
        <taxon>Pseudomonadati</taxon>
        <taxon>Pseudomonadota</taxon>
        <taxon>Alphaproteobacteria</taxon>
        <taxon>Hyphomicrobiales</taxon>
        <taxon>Devosiaceae</taxon>
        <taxon>Devosia</taxon>
    </lineage>
</organism>
<dbReference type="PATRIC" id="fig|1121477.3.peg.1601"/>
<feature type="region of interest" description="Disordered" evidence="1">
    <location>
        <begin position="1"/>
        <end position="23"/>
    </location>
</feature>
<dbReference type="STRING" id="1121477.SAMN02745223_01278"/>
<dbReference type="AlphaFoldDB" id="A0A0F5LW13"/>
<proteinExistence type="predicted"/>